<dbReference type="OrthoDB" id="7473114at2759"/>
<evidence type="ECO:0000313" key="3">
    <source>
        <dbReference type="Proteomes" id="UP000257109"/>
    </source>
</evidence>
<feature type="domain" description="Reverse transcriptase Ty1/copia-type" evidence="1">
    <location>
        <begin position="148"/>
        <end position="228"/>
    </location>
</feature>
<protein>
    <recommendedName>
        <fullName evidence="1">Reverse transcriptase Ty1/copia-type domain-containing protein</fullName>
    </recommendedName>
</protein>
<dbReference type="AlphaFoldDB" id="A0A371HAL6"/>
<proteinExistence type="predicted"/>
<evidence type="ECO:0000259" key="1">
    <source>
        <dbReference type="Pfam" id="PF07727"/>
    </source>
</evidence>
<dbReference type="Proteomes" id="UP000257109">
    <property type="component" value="Unassembled WGS sequence"/>
</dbReference>
<dbReference type="InterPro" id="IPR013103">
    <property type="entry name" value="RVT_2"/>
</dbReference>
<dbReference type="EMBL" id="QJKJ01003132">
    <property type="protein sequence ID" value="RDX99794.1"/>
    <property type="molecule type" value="Genomic_DNA"/>
</dbReference>
<sequence length="233" mass="26930">MSEQCDPQLENLIKLGQNELVLMMLSRLMSGKELLLKNRMQLKGTKTSKLVKLSSNKQPIVKWVFKVKHKPNSLVAMYKARLVAKGFLQREGLDFSKVFALLARLETMRLIVALVTYVSQALGFEVKGKEDSEFRMRKVILGTKKLILFYHNLVEYGIYLKANTNVDMILVCFYIDNLLIKLNYKGEIEGFKGKMKSKFDMTNLGELSSFLDIKFVQTRRGITVHRRDTYMKS</sequence>
<organism evidence="2 3">
    <name type="scientific">Mucuna pruriens</name>
    <name type="common">Velvet bean</name>
    <name type="synonym">Dolichos pruriens</name>
    <dbReference type="NCBI Taxonomy" id="157652"/>
    <lineage>
        <taxon>Eukaryota</taxon>
        <taxon>Viridiplantae</taxon>
        <taxon>Streptophyta</taxon>
        <taxon>Embryophyta</taxon>
        <taxon>Tracheophyta</taxon>
        <taxon>Spermatophyta</taxon>
        <taxon>Magnoliopsida</taxon>
        <taxon>eudicotyledons</taxon>
        <taxon>Gunneridae</taxon>
        <taxon>Pentapetalae</taxon>
        <taxon>rosids</taxon>
        <taxon>fabids</taxon>
        <taxon>Fabales</taxon>
        <taxon>Fabaceae</taxon>
        <taxon>Papilionoideae</taxon>
        <taxon>50 kb inversion clade</taxon>
        <taxon>NPAAA clade</taxon>
        <taxon>indigoferoid/millettioid clade</taxon>
        <taxon>Phaseoleae</taxon>
        <taxon>Mucuna</taxon>
    </lineage>
</organism>
<gene>
    <name evidence="2" type="ORF">CR513_17104</name>
</gene>
<evidence type="ECO:0000313" key="2">
    <source>
        <dbReference type="EMBL" id="RDX99794.1"/>
    </source>
</evidence>
<reference evidence="2" key="1">
    <citation type="submission" date="2018-05" db="EMBL/GenBank/DDBJ databases">
        <title>Draft genome of Mucuna pruriens seed.</title>
        <authorList>
            <person name="Nnadi N.E."/>
            <person name="Vos R."/>
            <person name="Hasami M.H."/>
            <person name="Devisetty U.K."/>
            <person name="Aguiy J.C."/>
        </authorList>
    </citation>
    <scope>NUCLEOTIDE SEQUENCE [LARGE SCALE GENOMIC DNA]</scope>
    <source>
        <strain evidence="2">JCA_2017</strain>
    </source>
</reference>
<name>A0A371HAL6_MUCPR</name>
<dbReference type="Pfam" id="PF07727">
    <property type="entry name" value="RVT_2"/>
    <property type="match status" value="2"/>
</dbReference>
<keyword evidence="3" id="KW-1185">Reference proteome</keyword>
<comment type="caution">
    <text evidence="2">The sequence shown here is derived from an EMBL/GenBank/DDBJ whole genome shotgun (WGS) entry which is preliminary data.</text>
</comment>
<feature type="non-terminal residue" evidence="2">
    <location>
        <position position="1"/>
    </location>
</feature>
<accession>A0A371HAL6</accession>
<dbReference type="STRING" id="157652.A0A371HAL6"/>
<feature type="domain" description="Reverse transcriptase Ty1/copia-type" evidence="1">
    <location>
        <begin position="46"/>
        <end position="115"/>
    </location>
</feature>